<dbReference type="SUPFAM" id="SSF81653">
    <property type="entry name" value="Calcium ATPase, transduction domain A"/>
    <property type="match status" value="1"/>
</dbReference>
<dbReference type="InterPro" id="IPR006544">
    <property type="entry name" value="P-type_TPase_V"/>
</dbReference>
<evidence type="ECO:0000256" key="8">
    <source>
        <dbReference type="ARBA" id="ARBA00022842"/>
    </source>
</evidence>
<feature type="transmembrane region" description="Helical" evidence="13">
    <location>
        <begin position="28"/>
        <end position="46"/>
    </location>
</feature>
<comment type="similarity">
    <text evidence="2">Belongs to the cation transport ATPase (P-type) (TC 3.A.3) family. Type V subfamily.</text>
</comment>
<feature type="region of interest" description="Disordered" evidence="12">
    <location>
        <begin position="946"/>
        <end position="1001"/>
    </location>
</feature>
<keyword evidence="4" id="KW-0479">Metal-binding</keyword>
<evidence type="ECO:0000256" key="5">
    <source>
        <dbReference type="ARBA" id="ARBA00022741"/>
    </source>
</evidence>
<feature type="transmembrane region" description="Helical" evidence="13">
    <location>
        <begin position="52"/>
        <end position="73"/>
    </location>
</feature>
<dbReference type="SUPFAM" id="SSF81665">
    <property type="entry name" value="Calcium ATPase, transmembrane domain M"/>
    <property type="match status" value="1"/>
</dbReference>
<dbReference type="CDD" id="cd07543">
    <property type="entry name" value="P-type_ATPase_cation"/>
    <property type="match status" value="1"/>
</dbReference>
<feature type="transmembrane region" description="Helical" evidence="13">
    <location>
        <begin position="1094"/>
        <end position="1112"/>
    </location>
</feature>
<dbReference type="STRING" id="40148.A0A0D9ZYY7"/>
<organism evidence="16">
    <name type="scientific">Oryza glumipatula</name>
    <dbReference type="NCBI Taxonomy" id="40148"/>
    <lineage>
        <taxon>Eukaryota</taxon>
        <taxon>Viridiplantae</taxon>
        <taxon>Streptophyta</taxon>
        <taxon>Embryophyta</taxon>
        <taxon>Tracheophyta</taxon>
        <taxon>Spermatophyta</taxon>
        <taxon>Magnoliopsida</taxon>
        <taxon>Liliopsida</taxon>
        <taxon>Poales</taxon>
        <taxon>Poaceae</taxon>
        <taxon>BOP clade</taxon>
        <taxon>Oryzoideae</taxon>
        <taxon>Oryzeae</taxon>
        <taxon>Oryzinae</taxon>
        <taxon>Oryza</taxon>
    </lineage>
</organism>
<dbReference type="FunFam" id="2.70.150.10:FF:000027">
    <property type="entry name" value="Cation-transporting ATPase"/>
    <property type="match status" value="1"/>
</dbReference>
<keyword evidence="11 13" id="KW-0472">Membrane</keyword>
<dbReference type="PRINTS" id="PR00119">
    <property type="entry name" value="CATATPASE"/>
</dbReference>
<dbReference type="InterPro" id="IPR023299">
    <property type="entry name" value="ATPase_P-typ_cyto_dom_N"/>
</dbReference>
<keyword evidence="9" id="KW-1278">Translocase</keyword>
<dbReference type="PANTHER" id="PTHR45630:SF7">
    <property type="entry name" value="ENDOPLASMIC RETICULUM TRANSMEMBRANE HELIX TRANSLOCASE"/>
    <property type="match status" value="1"/>
</dbReference>
<dbReference type="GO" id="GO:0005789">
    <property type="term" value="C:endoplasmic reticulum membrane"/>
    <property type="evidence" value="ECO:0007669"/>
    <property type="project" value="UniProtKB-SubCell"/>
</dbReference>
<evidence type="ECO:0008006" key="18">
    <source>
        <dbReference type="Google" id="ProtNLM"/>
    </source>
</evidence>
<dbReference type="NCBIfam" id="TIGR01494">
    <property type="entry name" value="ATPase_P-type"/>
    <property type="match status" value="2"/>
</dbReference>
<dbReference type="InterPro" id="IPR023298">
    <property type="entry name" value="ATPase_P-typ_TM_dom_sf"/>
</dbReference>
<dbReference type="GO" id="GO:0015662">
    <property type="term" value="F:P-type ion transporter activity"/>
    <property type="evidence" value="ECO:0007669"/>
    <property type="project" value="TreeGrafter"/>
</dbReference>
<accession>A0A0D9ZYY7</accession>
<keyword evidence="10 13" id="KW-1133">Transmembrane helix</keyword>
<feature type="transmembrane region" description="Helical" evidence="13">
    <location>
        <begin position="1245"/>
        <end position="1263"/>
    </location>
</feature>
<feature type="transmembrane region" description="Helical" evidence="13">
    <location>
        <begin position="1124"/>
        <end position="1148"/>
    </location>
</feature>
<evidence type="ECO:0000256" key="9">
    <source>
        <dbReference type="ARBA" id="ARBA00022967"/>
    </source>
</evidence>
<dbReference type="PROSITE" id="PS01229">
    <property type="entry name" value="COF_2"/>
    <property type="match status" value="1"/>
</dbReference>
<protein>
    <recommendedName>
        <fullName evidence="18">Cation-transporting ATPase</fullName>
    </recommendedName>
</protein>
<keyword evidence="17" id="KW-1185">Reference proteome</keyword>
<evidence type="ECO:0000256" key="10">
    <source>
        <dbReference type="ARBA" id="ARBA00022989"/>
    </source>
</evidence>
<feature type="domain" description="P5A-ATPase transmembrane helical hairpin" evidence="15">
    <location>
        <begin position="20"/>
        <end position="80"/>
    </location>
</feature>
<evidence type="ECO:0000256" key="3">
    <source>
        <dbReference type="ARBA" id="ARBA00022692"/>
    </source>
</evidence>
<dbReference type="GO" id="GO:0006874">
    <property type="term" value="P:intracellular calcium ion homeostasis"/>
    <property type="evidence" value="ECO:0007669"/>
    <property type="project" value="TreeGrafter"/>
</dbReference>
<evidence type="ECO:0000259" key="14">
    <source>
        <dbReference type="Pfam" id="PF00122"/>
    </source>
</evidence>
<dbReference type="eggNOG" id="KOG0209">
    <property type="taxonomic scope" value="Eukaryota"/>
</dbReference>
<feature type="transmembrane region" description="Helical" evidence="13">
    <location>
        <begin position="1205"/>
        <end position="1225"/>
    </location>
</feature>
<evidence type="ECO:0000313" key="16">
    <source>
        <dbReference type="EnsemblPlants" id="OGLUM05G16730.2"/>
    </source>
</evidence>
<evidence type="ECO:0000259" key="15">
    <source>
        <dbReference type="Pfam" id="PF23143"/>
    </source>
</evidence>
<proteinExistence type="inferred from homology"/>
<evidence type="ECO:0000256" key="2">
    <source>
        <dbReference type="ARBA" id="ARBA00006000"/>
    </source>
</evidence>
<keyword evidence="5" id="KW-0547">Nucleotide-binding</keyword>
<keyword evidence="7" id="KW-0067">ATP-binding</keyword>
<comment type="subcellular location">
    <subcellularLocation>
        <location evidence="1">Endoplasmic reticulum membrane</location>
        <topology evidence="1">Multi-pass membrane protein</topology>
    </subcellularLocation>
</comment>
<evidence type="ECO:0000256" key="1">
    <source>
        <dbReference type="ARBA" id="ARBA00004477"/>
    </source>
</evidence>
<evidence type="ECO:0000256" key="7">
    <source>
        <dbReference type="ARBA" id="ARBA00022840"/>
    </source>
</evidence>
<sequence length="1283" mass="142863">MARFEVGGKSVEGVDLLRRRHWASRLDFWPFLALYALWLVVVVPALDFTDALVVLGALSASHVLAFLFTAWSVDFRAFVKDIRAANSCKVTPAKFSGSKEIVPLHIQKTVASSSAAGETEEIYFDFRKQRFIYSSQEDNFFKLRYPTKEPFEHYIKGTGYGTEAKINTAVDKWGRNIFEYPQPTFQKLMKEQCMEPFFVFQVFCVGLWCLDEYWYYSLFTLFMLFLFESTMAKNRLKTLTELRRVKVDNQIVATYRCGKWVRIPGTELLPGDIVSIGRSVSGEDRSVPADMLLLAGSAIVNEAILTGESTPQWKVSVAGRGPEETLSVKRDKNHILFGGTKILQHTPDKSINLRAPDGGCISFVLRTGFETSQGKLMRTILFSTERVTANSKESGLFILFLLFFAVIASGYVLVKGLEDPTRSRYKLFLSCSLILTSVIPPELPMELSIAVNTSLIALARRGIFCTEPFRIPFAGKVDICCFDKTGTLTSDDMEFQGVVSLEDDEELITDANKLPLRTQEVLSSCHALVFVDNKLVGDPLEKAAIKGIDWIYTSDEKAISKKSGGQPVKIVHRYHFASHLKRMSVVVSIHEKYYAFIKAPALAGRWRARQAAVAVAQVELALPPCRSRRARVCPAHAELADASGANNQREGDRWIWLSVRRERHRRASYEDGDGAPSSPTMVMATVLRKLSSGSLRRPPTAAAFAHRCACPPPFRPSLGAPETIQERLVDLPAGYVETYKKYTRQGSRVLALAYKLLPDMPVNEARSLERDQVESDLTFAGFAVFNCPIRSDSGAVLQELEQSSHDLVMITGDQALTACHVAGQVHICSKPVLILTRTKTGGFEWVSPDETDRAPYSAEEVAAVSESHDLCISGDCFEMLQRTDAVIQVIPYVKVFARVAPEQKELVLTTFKTVGRVTLMCGDGTNDVGALKQAHVGIALLNAEPVQKSDTKSQASKSENKQGKLKKPKPSQEGSSSQLTQPANSSARASSSRPLTAAERQRERLQKMMDEMNEESDGRSAPIVKLGDASMASPFTAKHASVAPTLDIIRQGRSTLVTTLQMFKILGLNCLATAYVLSVMYLDGVKLGDVQATISGVFTAAFFLFISHARPLQTLSAERPHPNIFCAYVFLSILGQFAMHLFFLISAVNEATKYMPEECIEPDSEFHPNLVNTVSYMVNMMIQVATFAVNYMGHPFNQSITENKPFKYALYAAVAFFTVITSDMFRDLNDYMKLEPLPEGMRGKLMLWAILMFCGCYGWERILRWAFPGKMPAWEKPLMVIAL</sequence>
<dbReference type="Gene3D" id="2.70.150.10">
    <property type="entry name" value="Calcium-transporting ATPase, cytoplasmic transduction domain A"/>
    <property type="match status" value="1"/>
</dbReference>
<evidence type="ECO:0000256" key="12">
    <source>
        <dbReference type="SAM" id="MobiDB-lite"/>
    </source>
</evidence>
<dbReference type="InterPro" id="IPR018303">
    <property type="entry name" value="ATPase_P-typ_P_site"/>
</dbReference>
<dbReference type="SUPFAM" id="SSF81660">
    <property type="entry name" value="Metal cation-transporting ATPase, ATP-binding domain N"/>
    <property type="match status" value="1"/>
</dbReference>
<dbReference type="InterPro" id="IPR059000">
    <property type="entry name" value="ATPase_P-type_domA"/>
</dbReference>
<dbReference type="GO" id="GO:0016887">
    <property type="term" value="F:ATP hydrolysis activity"/>
    <property type="evidence" value="ECO:0007669"/>
    <property type="project" value="InterPro"/>
</dbReference>
<dbReference type="EnsemblPlants" id="OGLUM05G16730.2">
    <property type="protein sequence ID" value="OGLUM05G16730.2"/>
    <property type="gene ID" value="OGLUM05G16730"/>
</dbReference>
<evidence type="ECO:0000256" key="4">
    <source>
        <dbReference type="ARBA" id="ARBA00022723"/>
    </source>
</evidence>
<dbReference type="InterPro" id="IPR047820">
    <property type="entry name" value="P5A-type_ATPase"/>
</dbReference>
<dbReference type="InterPro" id="IPR001757">
    <property type="entry name" value="P_typ_ATPase"/>
</dbReference>
<name>A0A0D9ZYY7_9ORYZ</name>
<dbReference type="InterPro" id="IPR008250">
    <property type="entry name" value="ATPase_P-typ_transduc_dom_A_sf"/>
</dbReference>
<evidence type="ECO:0000313" key="17">
    <source>
        <dbReference type="Proteomes" id="UP000026961"/>
    </source>
</evidence>
<dbReference type="Pfam" id="PF00122">
    <property type="entry name" value="E1-E2_ATPase"/>
    <property type="match status" value="1"/>
</dbReference>
<reference evidence="16" key="2">
    <citation type="submission" date="2018-05" db="EMBL/GenBank/DDBJ databases">
        <title>OgluRS3 (Oryza glumaepatula Reference Sequence Version 3).</title>
        <authorList>
            <person name="Zhang J."/>
            <person name="Kudrna D."/>
            <person name="Lee S."/>
            <person name="Talag J."/>
            <person name="Welchert J."/>
            <person name="Wing R.A."/>
        </authorList>
    </citation>
    <scope>NUCLEOTIDE SEQUENCE [LARGE SCALE GENOMIC DNA]</scope>
</reference>
<dbReference type="Gene3D" id="3.40.1110.10">
    <property type="entry name" value="Calcium-transporting ATPase, cytoplasmic domain N"/>
    <property type="match status" value="2"/>
</dbReference>
<dbReference type="InterPro" id="IPR023214">
    <property type="entry name" value="HAD_sf"/>
</dbReference>
<feature type="compositionally biased region" description="Polar residues" evidence="12">
    <location>
        <begin position="972"/>
        <end position="984"/>
    </location>
</feature>
<dbReference type="GO" id="GO:0046872">
    <property type="term" value="F:metal ion binding"/>
    <property type="evidence" value="ECO:0007669"/>
    <property type="project" value="UniProtKB-KW"/>
</dbReference>
<evidence type="ECO:0000256" key="6">
    <source>
        <dbReference type="ARBA" id="ARBA00022824"/>
    </source>
</evidence>
<dbReference type="Proteomes" id="UP000026961">
    <property type="component" value="Chromosome 5"/>
</dbReference>
<dbReference type="PANTHER" id="PTHR45630">
    <property type="entry name" value="CATION-TRANSPORTING ATPASE-RELATED"/>
    <property type="match status" value="1"/>
</dbReference>
<keyword evidence="6" id="KW-0256">Endoplasmic reticulum</keyword>
<dbReference type="SUPFAM" id="SSF56784">
    <property type="entry name" value="HAD-like"/>
    <property type="match status" value="1"/>
</dbReference>
<evidence type="ECO:0000256" key="13">
    <source>
        <dbReference type="SAM" id="Phobius"/>
    </source>
</evidence>
<dbReference type="InterPro" id="IPR036412">
    <property type="entry name" value="HAD-like_sf"/>
</dbReference>
<dbReference type="InterPro" id="IPR057255">
    <property type="entry name" value="2TM_P5A-ATPase"/>
</dbReference>
<dbReference type="GO" id="GO:0005524">
    <property type="term" value="F:ATP binding"/>
    <property type="evidence" value="ECO:0007669"/>
    <property type="project" value="UniProtKB-KW"/>
</dbReference>
<evidence type="ECO:0000256" key="11">
    <source>
        <dbReference type="ARBA" id="ARBA00023136"/>
    </source>
</evidence>
<keyword evidence="8" id="KW-0460">Magnesium</keyword>
<dbReference type="GO" id="GO:0019829">
    <property type="term" value="F:ATPase-coupled monoatomic cation transmembrane transporter activity"/>
    <property type="evidence" value="ECO:0007669"/>
    <property type="project" value="TreeGrafter"/>
</dbReference>
<dbReference type="Pfam" id="PF23143">
    <property type="entry name" value="2TM_P5A-ATPase"/>
    <property type="match status" value="1"/>
</dbReference>
<dbReference type="Gramene" id="OGLUM05G16730.2">
    <property type="protein sequence ID" value="OGLUM05G16730.2"/>
    <property type="gene ID" value="OGLUM05G16730"/>
</dbReference>
<dbReference type="FunFam" id="3.40.50.1000:FF:000109">
    <property type="entry name" value="Cation-transporting ATPase"/>
    <property type="match status" value="1"/>
</dbReference>
<feature type="transmembrane region" description="Helical" evidence="13">
    <location>
        <begin position="1063"/>
        <end position="1082"/>
    </location>
</feature>
<feature type="transmembrane region" description="Helical" evidence="13">
    <location>
        <begin position="395"/>
        <end position="414"/>
    </location>
</feature>
<dbReference type="PROSITE" id="PS00154">
    <property type="entry name" value="ATPASE_E1_E2"/>
    <property type="match status" value="1"/>
</dbReference>
<dbReference type="Gene3D" id="3.40.50.1000">
    <property type="entry name" value="HAD superfamily/HAD-like"/>
    <property type="match status" value="1"/>
</dbReference>
<keyword evidence="3 13" id="KW-0812">Transmembrane</keyword>
<feature type="domain" description="P-type ATPase A" evidence="14">
    <location>
        <begin position="250"/>
        <end position="379"/>
    </location>
</feature>
<reference evidence="16" key="1">
    <citation type="submission" date="2015-04" db="UniProtKB">
        <authorList>
            <consortium name="EnsemblPlants"/>
        </authorList>
    </citation>
    <scope>IDENTIFICATION</scope>
</reference>